<feature type="domain" description="Thioredoxin" evidence="8">
    <location>
        <begin position="326"/>
        <end position="486"/>
    </location>
</feature>
<proteinExistence type="inferred from homology"/>
<dbReference type="AlphaFoldDB" id="A0A8J8XQC9"/>
<dbReference type="Gene3D" id="3.40.30.10">
    <property type="entry name" value="Glutaredoxin"/>
    <property type="match status" value="3"/>
</dbReference>
<dbReference type="InterPro" id="IPR046349">
    <property type="entry name" value="C1-like_sf"/>
</dbReference>
<evidence type="ECO:0000256" key="6">
    <source>
        <dbReference type="ARBA" id="ARBA00047388"/>
    </source>
</evidence>
<evidence type="ECO:0000313" key="9">
    <source>
        <dbReference type="EMBL" id="PWZ52376.1"/>
    </source>
</evidence>
<dbReference type="InterPro" id="IPR052259">
    <property type="entry name" value="Nucleoredoxin-like"/>
</dbReference>
<dbReference type="InterPro" id="IPR004146">
    <property type="entry name" value="DC1"/>
</dbReference>
<dbReference type="EC" id="1.8.1.8" evidence="1"/>
<dbReference type="InterPro" id="IPR045870">
    <property type="entry name" value="TryX_NRX_thioredoxin_dom"/>
</dbReference>
<dbReference type="InterPro" id="IPR013766">
    <property type="entry name" value="Thioredoxin_domain"/>
</dbReference>
<organism evidence="9">
    <name type="scientific">Zea mays</name>
    <name type="common">Maize</name>
    <dbReference type="NCBI Taxonomy" id="4577"/>
    <lineage>
        <taxon>Eukaryota</taxon>
        <taxon>Viridiplantae</taxon>
        <taxon>Streptophyta</taxon>
        <taxon>Embryophyta</taxon>
        <taxon>Tracheophyta</taxon>
        <taxon>Spermatophyta</taxon>
        <taxon>Magnoliopsida</taxon>
        <taxon>Liliopsida</taxon>
        <taxon>Poales</taxon>
        <taxon>Poaceae</taxon>
        <taxon>PACMAD clade</taxon>
        <taxon>Panicoideae</taxon>
        <taxon>Andropogonodae</taxon>
        <taxon>Andropogoneae</taxon>
        <taxon>Tripsacinae</taxon>
        <taxon>Zea</taxon>
    </lineage>
</organism>
<comment type="caution">
    <text evidence="9">The sequence shown here is derived from an EMBL/GenBank/DDBJ whole genome shotgun (WGS) entry which is preliminary data.</text>
</comment>
<dbReference type="InterPro" id="IPR012336">
    <property type="entry name" value="Thioredoxin-like_fold"/>
</dbReference>
<evidence type="ECO:0000256" key="5">
    <source>
        <dbReference type="ARBA" id="ARBA00025782"/>
    </source>
</evidence>
<evidence type="ECO:0000256" key="7">
    <source>
        <dbReference type="ARBA" id="ARBA00047804"/>
    </source>
</evidence>
<sequence length="580" mass="65456">MAKAAPAAGGGIADILVTRDRDFLVRNSGEQVKISSIEASPVAIYFSNSWFPPSRWFTPKLIQVYKQLASEGKSFEVIFAWGDLKEKTFNEYFAKMPWLALPFSDIERREALDIRFKVTDTPHLVILDAKTGEVYTKDGVRIVSEYGVDAYPFTPDRINELKELEKEEKENQTIQIVLGTSTRDYLISNKGDKVPISELEGKYVGLFFVGVGYPPFIEFIDLLAKIYEKLKEVGEKFEVVAVSIYSEESSFNESFAKMPWLAIPHGDNKCLTLTRYFGFMSLPTLVLIGPDGKTLNNNVAEIIIDHGFDVWEGFPFSAEKLDFLAEKVKVKAATQTLESLLISGHLDFVIGKDGVKVPVSELVGKTVLLYFSSKWCGPSRGFLPTLVEAYSKIKEKNSDFEVVFISHDRDQRSFDEYFSEMPWLAVPWEDERTAPLKTTFKARGFPILVVIGPNGKTVSWDATELLVVHGADAFPFTEERLEELQKKVDEMAKAMGWPKKLKHELHGEHELVLQYRGTDTYACDRCVQMGSSWVYTCDCEECDFDLHPKCALRKKGEEEETKSSTAGCYVCKGSDVCIKA</sequence>
<dbReference type="Pfam" id="PF03107">
    <property type="entry name" value="C1_2"/>
    <property type="match status" value="1"/>
</dbReference>
<dbReference type="KEGG" id="zma:100191960"/>
<dbReference type="CDD" id="cd03009">
    <property type="entry name" value="TryX_like_TryX_NRX"/>
    <property type="match status" value="2"/>
</dbReference>
<dbReference type="HOGENOM" id="CLU_019626_1_0_1"/>
<dbReference type="InterPro" id="IPR036249">
    <property type="entry name" value="Thioredoxin-like_sf"/>
</dbReference>
<protein>
    <recommendedName>
        <fullName evidence="1">protein-disulfide reductase</fullName>
        <ecNumber evidence="1">1.8.1.8</ecNumber>
    </recommendedName>
</protein>
<name>A0A8J8XQC9_MAIZE</name>
<dbReference type="GO" id="GO:0004791">
    <property type="term" value="F:thioredoxin-disulfide reductase (NADPH) activity"/>
    <property type="evidence" value="ECO:0007669"/>
    <property type="project" value="InterPro"/>
</dbReference>
<gene>
    <name evidence="9" type="primary">Os03g0405500_1</name>
    <name evidence="9" type="ORF">Zm00014a_006014</name>
</gene>
<dbReference type="EMBL" id="NCVQ01000001">
    <property type="protein sequence ID" value="PWZ52376.1"/>
    <property type="molecule type" value="Genomic_DNA"/>
</dbReference>
<dbReference type="OMA" id="HALHEDH"/>
<comment type="similarity">
    <text evidence="5">Belongs to the nucleoredoxin family.</text>
</comment>
<dbReference type="SMR" id="A0A8J8XQC9"/>
<dbReference type="PANTHER" id="PTHR13871">
    <property type="entry name" value="THIOREDOXIN"/>
    <property type="match status" value="1"/>
</dbReference>
<keyword evidence="4" id="KW-0520">NAD</keyword>
<dbReference type="OrthoDB" id="409136at2759"/>
<comment type="catalytic activity">
    <reaction evidence="6">
        <text>[protein]-dithiol + NAD(+) = [protein]-disulfide + NADH + H(+)</text>
        <dbReference type="Rhea" id="RHEA:18749"/>
        <dbReference type="Rhea" id="RHEA-COMP:10593"/>
        <dbReference type="Rhea" id="RHEA-COMP:10594"/>
        <dbReference type="ChEBI" id="CHEBI:15378"/>
        <dbReference type="ChEBI" id="CHEBI:29950"/>
        <dbReference type="ChEBI" id="CHEBI:50058"/>
        <dbReference type="ChEBI" id="CHEBI:57540"/>
        <dbReference type="ChEBI" id="CHEBI:57945"/>
        <dbReference type="EC" id="1.8.1.8"/>
    </reaction>
</comment>
<dbReference type="SUPFAM" id="SSF57889">
    <property type="entry name" value="Cysteine-rich domain"/>
    <property type="match status" value="1"/>
</dbReference>
<evidence type="ECO:0000259" key="8">
    <source>
        <dbReference type="PROSITE" id="PS51352"/>
    </source>
</evidence>
<dbReference type="PROSITE" id="PS51352">
    <property type="entry name" value="THIOREDOXIN_2"/>
    <property type="match status" value="1"/>
</dbReference>
<evidence type="ECO:0000256" key="3">
    <source>
        <dbReference type="ARBA" id="ARBA00023002"/>
    </source>
</evidence>
<evidence type="ECO:0000256" key="4">
    <source>
        <dbReference type="ARBA" id="ARBA00023027"/>
    </source>
</evidence>
<dbReference type="Pfam" id="PF13905">
    <property type="entry name" value="Thioredoxin_8"/>
    <property type="match status" value="3"/>
</dbReference>
<comment type="catalytic activity">
    <reaction evidence="7">
        <text>[protein]-dithiol + NADP(+) = [protein]-disulfide + NADPH + H(+)</text>
        <dbReference type="Rhea" id="RHEA:18753"/>
        <dbReference type="Rhea" id="RHEA-COMP:10593"/>
        <dbReference type="Rhea" id="RHEA-COMP:10594"/>
        <dbReference type="ChEBI" id="CHEBI:15378"/>
        <dbReference type="ChEBI" id="CHEBI:29950"/>
        <dbReference type="ChEBI" id="CHEBI:50058"/>
        <dbReference type="ChEBI" id="CHEBI:57783"/>
        <dbReference type="ChEBI" id="CHEBI:58349"/>
        <dbReference type="EC" id="1.8.1.8"/>
    </reaction>
</comment>
<evidence type="ECO:0000256" key="2">
    <source>
        <dbReference type="ARBA" id="ARBA00022737"/>
    </source>
</evidence>
<reference evidence="9" key="1">
    <citation type="journal article" date="2018" name="Nat. Genet.">
        <title>Extensive intraspecific gene order and gene structural variations between Mo17 and other maize genomes.</title>
        <authorList>
            <person name="Sun S."/>
            <person name="Zhou Y."/>
            <person name="Chen J."/>
            <person name="Shi J."/>
            <person name="Zhao H."/>
            <person name="Zhao H."/>
            <person name="Song W."/>
            <person name="Zhang M."/>
            <person name="Cui Y."/>
            <person name="Dong X."/>
            <person name="Liu H."/>
            <person name="Ma X."/>
            <person name="Jiao Y."/>
            <person name="Wang B."/>
            <person name="Wei X."/>
            <person name="Stein J.C."/>
            <person name="Glaubitz J.C."/>
            <person name="Lu F."/>
            <person name="Yu G."/>
            <person name="Liang C."/>
            <person name="Fengler K."/>
            <person name="Li B."/>
            <person name="Rafalski A."/>
            <person name="Schnable P.S."/>
            <person name="Ware D.H."/>
            <person name="Buckler E.S."/>
            <person name="Lai J."/>
        </authorList>
    </citation>
    <scope>NUCLEOTIDE SEQUENCE [LARGE SCALE GENOMIC DNA]</scope>
    <source>
        <tissue evidence="9">Seedling</tissue>
    </source>
</reference>
<evidence type="ECO:0000256" key="1">
    <source>
        <dbReference type="ARBA" id="ARBA00012612"/>
    </source>
</evidence>
<keyword evidence="3" id="KW-0560">Oxidoreductase</keyword>
<accession>A0A8J8XQC9</accession>
<keyword evidence="2" id="KW-0677">Repeat</keyword>
<dbReference type="PANTHER" id="PTHR13871:SF96">
    <property type="entry name" value="THIOREDOXIN DOMAIN-CONTAINING PROTEIN"/>
    <property type="match status" value="1"/>
</dbReference>
<dbReference type="SUPFAM" id="SSF52833">
    <property type="entry name" value="Thioredoxin-like"/>
    <property type="match status" value="3"/>
</dbReference>
<dbReference type="Proteomes" id="UP000251960">
    <property type="component" value="Chromosome 1"/>
</dbReference>